<keyword evidence="1" id="KW-0812">Transmembrane</keyword>
<evidence type="ECO:0000256" key="1">
    <source>
        <dbReference type="SAM" id="Phobius"/>
    </source>
</evidence>
<organism evidence="2 3">
    <name type="scientific">Streblomastix strix</name>
    <dbReference type="NCBI Taxonomy" id="222440"/>
    <lineage>
        <taxon>Eukaryota</taxon>
        <taxon>Metamonada</taxon>
        <taxon>Preaxostyla</taxon>
        <taxon>Oxymonadida</taxon>
        <taxon>Streblomastigidae</taxon>
        <taxon>Streblomastix</taxon>
    </lineage>
</organism>
<gene>
    <name evidence="2" type="ORF">EZS28_026976</name>
</gene>
<name>A0A5J4V424_9EUKA</name>
<dbReference type="EMBL" id="SNRW01009768">
    <property type="protein sequence ID" value="KAA6377498.1"/>
    <property type="molecule type" value="Genomic_DNA"/>
</dbReference>
<comment type="caution">
    <text evidence="2">The sequence shown here is derived from an EMBL/GenBank/DDBJ whole genome shotgun (WGS) entry which is preliminary data.</text>
</comment>
<dbReference type="AlphaFoldDB" id="A0A5J4V424"/>
<dbReference type="Proteomes" id="UP000324800">
    <property type="component" value="Unassembled WGS sequence"/>
</dbReference>
<accession>A0A5J4V424</accession>
<evidence type="ECO:0000313" key="2">
    <source>
        <dbReference type="EMBL" id="KAA6377498.1"/>
    </source>
</evidence>
<keyword evidence="1" id="KW-0472">Membrane</keyword>
<protein>
    <submittedName>
        <fullName evidence="2">Uncharacterized protein</fullName>
    </submittedName>
</protein>
<feature type="transmembrane region" description="Helical" evidence="1">
    <location>
        <begin position="54"/>
        <end position="75"/>
    </location>
</feature>
<proteinExistence type="predicted"/>
<reference evidence="2 3" key="1">
    <citation type="submission" date="2019-03" db="EMBL/GenBank/DDBJ databases">
        <title>Single cell metagenomics reveals metabolic interactions within the superorganism composed of flagellate Streblomastix strix and complex community of Bacteroidetes bacteria on its surface.</title>
        <authorList>
            <person name="Treitli S.C."/>
            <person name="Kolisko M."/>
            <person name="Husnik F."/>
            <person name="Keeling P."/>
            <person name="Hampl V."/>
        </authorList>
    </citation>
    <scope>NUCLEOTIDE SEQUENCE [LARGE SCALE GENOMIC DNA]</scope>
    <source>
        <strain evidence="2">ST1C</strain>
    </source>
</reference>
<evidence type="ECO:0000313" key="3">
    <source>
        <dbReference type="Proteomes" id="UP000324800"/>
    </source>
</evidence>
<keyword evidence="1" id="KW-1133">Transmembrane helix</keyword>
<sequence>MAVRFFCLLLIVLMVLILEVVIRAFLNLKMEYCQVQLQYVFPGSVRGTGSRLTLIPLFVSILLTASVSDILVLTLA</sequence>